<dbReference type="GO" id="GO:0016491">
    <property type="term" value="F:oxidoreductase activity"/>
    <property type="evidence" value="ECO:0007669"/>
    <property type="project" value="UniProtKB-KW"/>
</dbReference>
<keyword evidence="1" id="KW-0560">Oxidoreductase</keyword>
<dbReference type="Gene3D" id="3.20.20.70">
    <property type="entry name" value="Aldolase class I"/>
    <property type="match status" value="1"/>
</dbReference>
<reference evidence="2" key="1">
    <citation type="journal article" date="2014" name="Front. Microbiol.">
        <title>High frequency of phylogenetically diverse reductive dehalogenase-homologous genes in deep subseafloor sedimentary metagenomes.</title>
        <authorList>
            <person name="Kawai M."/>
            <person name="Futagami T."/>
            <person name="Toyoda A."/>
            <person name="Takaki Y."/>
            <person name="Nishi S."/>
            <person name="Hori S."/>
            <person name="Arai W."/>
            <person name="Tsubouchi T."/>
            <person name="Morono Y."/>
            <person name="Uchiyama I."/>
            <person name="Ito T."/>
            <person name="Fujiyama A."/>
            <person name="Inagaki F."/>
            <person name="Takami H."/>
        </authorList>
    </citation>
    <scope>NUCLEOTIDE SEQUENCE</scope>
    <source>
        <strain evidence="2">Expedition CK06-06</strain>
    </source>
</reference>
<accession>X1ME98</accession>
<dbReference type="EMBL" id="BARV01019348">
    <property type="protein sequence ID" value="GAI29962.1"/>
    <property type="molecule type" value="Genomic_DNA"/>
</dbReference>
<protein>
    <submittedName>
        <fullName evidence="2">Uncharacterized protein</fullName>
    </submittedName>
</protein>
<evidence type="ECO:0000313" key="2">
    <source>
        <dbReference type="EMBL" id="GAI29962.1"/>
    </source>
</evidence>
<gene>
    <name evidence="2" type="ORF">S06H3_32526</name>
</gene>
<dbReference type="AlphaFoldDB" id="X1ME98"/>
<dbReference type="SUPFAM" id="SSF51395">
    <property type="entry name" value="FMN-linked oxidoreductases"/>
    <property type="match status" value="1"/>
</dbReference>
<proteinExistence type="predicted"/>
<dbReference type="PANTHER" id="PTHR43073">
    <property type="entry name" value="DIHYDROPYRIMIDINE DEHYDROGENASE [NADP(+)]"/>
    <property type="match status" value="1"/>
</dbReference>
<dbReference type="InterPro" id="IPR013785">
    <property type="entry name" value="Aldolase_TIM"/>
</dbReference>
<comment type="caution">
    <text evidence="2">The sequence shown here is derived from an EMBL/GenBank/DDBJ whole genome shotgun (WGS) entry which is preliminary data.</text>
</comment>
<evidence type="ECO:0000256" key="1">
    <source>
        <dbReference type="ARBA" id="ARBA00023002"/>
    </source>
</evidence>
<dbReference type="PANTHER" id="PTHR43073:SF2">
    <property type="entry name" value="DIHYDROPYRIMIDINE DEHYDROGENASE [NADP(+)]"/>
    <property type="match status" value="1"/>
</dbReference>
<name>X1ME98_9ZZZZ</name>
<organism evidence="2">
    <name type="scientific">marine sediment metagenome</name>
    <dbReference type="NCBI Taxonomy" id="412755"/>
    <lineage>
        <taxon>unclassified sequences</taxon>
        <taxon>metagenomes</taxon>
        <taxon>ecological metagenomes</taxon>
    </lineage>
</organism>
<sequence>MPIELAGIKFRNPFCVSSGPASKSVEQLIKAQKCGWAGASIKLTFDPAPYINLEPRYGWFQDLGYLSFSAEKRLNIEEGLKLIEEGRKQTKDFVLIANITYSGNKGLEGWANMAKRFESVGAHIIELNMCCPNMSFNVEVSGEVAEGEPLSGASLGEDEKSVSTIIKKVKKAVDSARAAIRLGAKEVFILYRRTRDEMPAVAEDVIEAEEEGIKVMYLVSPRVHSVSQGCGQIRLHTH</sequence>